<reference evidence="2 3" key="1">
    <citation type="submission" date="2016-03" db="EMBL/GenBank/DDBJ databases">
        <title>Comparative genomics of the ectomycorrhizal sister species Rhizopogon vinicolor and Rhizopogon vesiculosus (Basidiomycota: Boletales) reveals a divergence of the mating type B locus.</title>
        <authorList>
            <person name="Mujic A.B."/>
            <person name="Kuo A."/>
            <person name="Tritt A."/>
            <person name="Lipzen A."/>
            <person name="Chen C."/>
            <person name="Johnson J."/>
            <person name="Sharma A."/>
            <person name="Barry K."/>
            <person name="Grigoriev I.V."/>
            <person name="Spatafora J.W."/>
        </authorList>
    </citation>
    <scope>NUCLEOTIDE SEQUENCE [LARGE SCALE GENOMIC DNA]</scope>
    <source>
        <strain evidence="2 3">AM-OR11-056</strain>
    </source>
</reference>
<accession>A0A1J8PE19</accession>
<keyword evidence="1" id="KW-0732">Signal</keyword>
<evidence type="ECO:0000313" key="2">
    <source>
        <dbReference type="EMBL" id="OJA07510.1"/>
    </source>
</evidence>
<organism evidence="2 3">
    <name type="scientific">Rhizopogon vesiculosus</name>
    <dbReference type="NCBI Taxonomy" id="180088"/>
    <lineage>
        <taxon>Eukaryota</taxon>
        <taxon>Fungi</taxon>
        <taxon>Dikarya</taxon>
        <taxon>Basidiomycota</taxon>
        <taxon>Agaricomycotina</taxon>
        <taxon>Agaricomycetes</taxon>
        <taxon>Agaricomycetidae</taxon>
        <taxon>Boletales</taxon>
        <taxon>Suillineae</taxon>
        <taxon>Rhizopogonaceae</taxon>
        <taxon>Rhizopogon</taxon>
    </lineage>
</organism>
<feature type="signal peptide" evidence="1">
    <location>
        <begin position="1"/>
        <end position="20"/>
    </location>
</feature>
<gene>
    <name evidence="2" type="ORF">AZE42_10578</name>
</gene>
<evidence type="ECO:0000313" key="3">
    <source>
        <dbReference type="Proteomes" id="UP000183567"/>
    </source>
</evidence>
<keyword evidence="3" id="KW-1185">Reference proteome</keyword>
<feature type="chain" id="PRO_5013153995" evidence="1">
    <location>
        <begin position="21"/>
        <end position="213"/>
    </location>
</feature>
<sequence>MGRFLHCLLHLTNPTTLLTSSSTYDAIHRCIPSFLCNSHQHSFTNHYPARTAERVPSFATSTFIVSFVYTAYFSVHDDNLFIRDCNTNRFAQDELPIVDPLPEDLAAALLVHALIPTTVTTGNLNVGKQYHAFPVEFRFDSPQLPYPHSVYTSLECKYTIEEPGQYFIPMERAAICGDLLVVLYQVVERRVMGLVHTSDRLEERTYKELSSIT</sequence>
<comment type="caution">
    <text evidence="2">The sequence shown here is derived from an EMBL/GenBank/DDBJ whole genome shotgun (WGS) entry which is preliminary data.</text>
</comment>
<dbReference type="AlphaFoldDB" id="A0A1J8PE19"/>
<dbReference type="EMBL" id="LVVM01006639">
    <property type="protein sequence ID" value="OJA07510.1"/>
    <property type="molecule type" value="Genomic_DNA"/>
</dbReference>
<name>A0A1J8PE19_9AGAM</name>
<evidence type="ECO:0000256" key="1">
    <source>
        <dbReference type="SAM" id="SignalP"/>
    </source>
</evidence>
<protein>
    <submittedName>
        <fullName evidence="2">Uncharacterized protein</fullName>
    </submittedName>
</protein>
<proteinExistence type="predicted"/>
<dbReference type="Proteomes" id="UP000183567">
    <property type="component" value="Unassembled WGS sequence"/>
</dbReference>
<dbReference type="STRING" id="180088.A0A1J8PE19"/>